<evidence type="ECO:0000313" key="6">
    <source>
        <dbReference type="Proteomes" id="UP000078460"/>
    </source>
</evidence>
<dbReference type="STRING" id="621456.BJP26_10315"/>
<dbReference type="Pfam" id="PF03544">
    <property type="entry name" value="TonB_C"/>
    <property type="match status" value="1"/>
</dbReference>
<evidence type="ECO:0000313" key="5">
    <source>
        <dbReference type="EMBL" id="KZB96674.1"/>
    </source>
</evidence>
<dbReference type="OrthoDB" id="7500609at2"/>
<dbReference type="Gene3D" id="3.30.2420.10">
    <property type="entry name" value="TonB"/>
    <property type="match status" value="2"/>
</dbReference>
<keyword evidence="2" id="KW-0677">Repeat</keyword>
<keyword evidence="6" id="KW-1185">Reference proteome</keyword>
<dbReference type="InterPro" id="IPR051045">
    <property type="entry name" value="TonB-dependent_transducer"/>
</dbReference>
<proteinExistence type="predicted"/>
<dbReference type="GO" id="GO:0055085">
    <property type="term" value="P:transmembrane transport"/>
    <property type="evidence" value="ECO:0007669"/>
    <property type="project" value="InterPro"/>
</dbReference>
<dbReference type="GO" id="GO:0031992">
    <property type="term" value="F:energy transducer activity"/>
    <property type="evidence" value="ECO:0007669"/>
    <property type="project" value="TreeGrafter"/>
</dbReference>
<evidence type="ECO:0000256" key="2">
    <source>
        <dbReference type="ARBA" id="ARBA00022737"/>
    </source>
</evidence>
<evidence type="ECO:0000256" key="3">
    <source>
        <dbReference type="SAM" id="MobiDB-lite"/>
    </source>
</evidence>
<feature type="compositionally biased region" description="Pro residues" evidence="3">
    <location>
        <begin position="356"/>
        <end position="366"/>
    </location>
</feature>
<dbReference type="Proteomes" id="UP000078460">
    <property type="component" value="Unassembled WGS sequence"/>
</dbReference>
<reference evidence="5" key="1">
    <citation type="submission" date="2016-03" db="EMBL/GenBank/DDBJ databases">
        <title>Sphingomonas melonis TY, whole genome shotgun sequencing.</title>
        <authorList>
            <person name="Wang H."/>
            <person name="Zhu P."/>
        </authorList>
    </citation>
    <scope>NUCLEOTIDE SEQUENCE [LARGE SCALE GENOMIC DNA]</scope>
    <source>
        <strain evidence="5">TY</strain>
    </source>
</reference>
<feature type="compositionally biased region" description="Low complexity" evidence="3">
    <location>
        <begin position="367"/>
        <end position="385"/>
    </location>
</feature>
<organism evidence="5 6">
    <name type="scientific">Sphingomonas melonis TY</name>
    <dbReference type="NCBI Taxonomy" id="621456"/>
    <lineage>
        <taxon>Bacteria</taxon>
        <taxon>Pseudomonadati</taxon>
        <taxon>Pseudomonadota</taxon>
        <taxon>Alphaproteobacteria</taxon>
        <taxon>Sphingomonadales</taxon>
        <taxon>Sphingomonadaceae</taxon>
        <taxon>Sphingomonas</taxon>
    </lineage>
</organism>
<gene>
    <name evidence="5" type="ORF">AVM11_00550</name>
</gene>
<dbReference type="GeneID" id="93798252"/>
<dbReference type="InterPro" id="IPR037682">
    <property type="entry name" value="TonB_C"/>
</dbReference>
<dbReference type="SMR" id="A0A154NAC6"/>
<dbReference type="GO" id="GO:0098797">
    <property type="term" value="C:plasma membrane protein complex"/>
    <property type="evidence" value="ECO:0007669"/>
    <property type="project" value="TreeGrafter"/>
</dbReference>
<dbReference type="PANTHER" id="PTHR33446">
    <property type="entry name" value="PROTEIN TONB-RELATED"/>
    <property type="match status" value="1"/>
</dbReference>
<dbReference type="SUPFAM" id="SSF74653">
    <property type="entry name" value="TolA/TonB C-terminal domain"/>
    <property type="match status" value="2"/>
</dbReference>
<evidence type="ECO:0000256" key="1">
    <source>
        <dbReference type="ARBA" id="ARBA00022362"/>
    </source>
</evidence>
<dbReference type="AlphaFoldDB" id="A0A154NAC6"/>
<dbReference type="EMBL" id="LQCK02000001">
    <property type="protein sequence ID" value="KZB96674.1"/>
    <property type="molecule type" value="Genomic_DNA"/>
</dbReference>
<comment type="caution">
    <text evidence="5">The sequence shown here is derived from an EMBL/GenBank/DDBJ whole genome shotgun (WGS) entry which is preliminary data.</text>
</comment>
<dbReference type="KEGG" id="smy:BJP26_10315"/>
<name>A0A154NAC6_9SPHN</name>
<accession>A0A154NAC6</accession>
<dbReference type="PANTHER" id="PTHR33446:SF8">
    <property type="entry name" value="PROTEIN TONB"/>
    <property type="match status" value="1"/>
</dbReference>
<dbReference type="RefSeq" id="WP_017979209.1">
    <property type="nucleotide sequence ID" value="NZ_CP017578.1"/>
</dbReference>
<feature type="region of interest" description="Disordered" evidence="3">
    <location>
        <begin position="354"/>
        <end position="395"/>
    </location>
</feature>
<sequence length="395" mass="41987">MLLILAAAIAAPQAAPPPIISVSSVPRAPESGQWLLHWTMSPVLCRDGGSQPPVMAAEPRRTVLYWTGNGRASATFDFRIDASGRPLTIVRRGSAYLQDGDDIAPALAATRFAAGAARKGCVVTFTPDVSSVAGAPLHDVIATFMTPRTTPPRSIWDRIHAGGDCGDPAPQALLRAFPDFKALPDQPGYVSWTLIGFDVSGDGKPKAIRTLDSSGTAPLDRAGREAVARSRFEKGAHKACTFGYFKAPTLLPAPPAPEEDAWRPAATTCPREHVWDRQPQLVYPTNYNARSIEGWAMVTFDVAPWGAIGNVHAQAAEPTADFGTAAENMLRSATFKPGPGYVGCIERVRYVIRKPGQPPKAAPPPVVTLTPISRAEPASGSTPPARRSPPADRPA</sequence>
<protein>
    <recommendedName>
        <fullName evidence="1">Protein TonB</fullName>
    </recommendedName>
</protein>
<feature type="domain" description="TonB C-terminal" evidence="4">
    <location>
        <begin position="165"/>
        <end position="260"/>
    </location>
</feature>
<evidence type="ECO:0000259" key="4">
    <source>
        <dbReference type="PROSITE" id="PS52015"/>
    </source>
</evidence>
<dbReference type="PROSITE" id="PS52015">
    <property type="entry name" value="TONB_CTD"/>
    <property type="match status" value="1"/>
</dbReference>